<reference evidence="2" key="1">
    <citation type="submission" date="2021-03" db="EMBL/GenBank/DDBJ databases">
        <title>Acanthopleuribacteraceae sp. M133.</title>
        <authorList>
            <person name="Wang G."/>
        </authorList>
    </citation>
    <scope>NUCLEOTIDE SEQUENCE</scope>
    <source>
        <strain evidence="2">M133</strain>
    </source>
</reference>
<dbReference type="AlphaFoldDB" id="A0A8A4TET0"/>
<feature type="domain" description="DUF4159" evidence="1">
    <location>
        <begin position="40"/>
        <end position="231"/>
    </location>
</feature>
<gene>
    <name evidence="2" type="ORF">J3U87_19255</name>
</gene>
<dbReference type="InterPro" id="IPR025297">
    <property type="entry name" value="DUF4159"/>
</dbReference>
<evidence type="ECO:0000259" key="1">
    <source>
        <dbReference type="Pfam" id="PF13709"/>
    </source>
</evidence>
<evidence type="ECO:0000313" key="2">
    <source>
        <dbReference type="EMBL" id="QTD47732.1"/>
    </source>
</evidence>
<dbReference type="KEGG" id="scor:J3U87_19255"/>
<proteinExistence type="predicted"/>
<dbReference type="Proteomes" id="UP000663929">
    <property type="component" value="Chromosome"/>
</dbReference>
<sequence length="251" mass="28593">MDRREFLTWSAGLCAASVAGAMPALGGDADVFQYGLLRLGDSWEERERALIKLSFEVQKRCNIPIEAKHKVLDLSDVATVSSPFFIISGSNTIPEPSVKEARGLRLVLNSGGLLLFDDTSRDGQDDFYKSALALMRKVYPELTGPQVIPRDHAVYQSYYLLKEPRGRLNKKNYLEGWPVGHRTHAFYSHNDLLGAMEADQLGNWRFNMEIGGGFRRELCFRLGINLTYYTLTLNYKKDRAFPPIIERRRRI</sequence>
<evidence type="ECO:0000313" key="3">
    <source>
        <dbReference type="Proteomes" id="UP000663929"/>
    </source>
</evidence>
<dbReference type="Gene3D" id="3.40.50.12140">
    <property type="entry name" value="Domain of unknown function DUF4159"/>
    <property type="match status" value="1"/>
</dbReference>
<organism evidence="2 3">
    <name type="scientific">Sulfidibacter corallicola</name>
    <dbReference type="NCBI Taxonomy" id="2818388"/>
    <lineage>
        <taxon>Bacteria</taxon>
        <taxon>Pseudomonadati</taxon>
        <taxon>Acidobacteriota</taxon>
        <taxon>Holophagae</taxon>
        <taxon>Acanthopleuribacterales</taxon>
        <taxon>Acanthopleuribacteraceae</taxon>
        <taxon>Sulfidibacter</taxon>
    </lineage>
</organism>
<name>A0A8A4TET0_SULCO</name>
<keyword evidence="3" id="KW-1185">Reference proteome</keyword>
<dbReference type="EMBL" id="CP071793">
    <property type="protein sequence ID" value="QTD47732.1"/>
    <property type="molecule type" value="Genomic_DNA"/>
</dbReference>
<accession>A0A8A4TET0</accession>
<dbReference type="Pfam" id="PF13709">
    <property type="entry name" value="DUF4159"/>
    <property type="match status" value="1"/>
</dbReference>
<protein>
    <submittedName>
        <fullName evidence="2">DUF4159 domain-containing protein</fullName>
    </submittedName>
</protein>
<dbReference type="RefSeq" id="WP_237377398.1">
    <property type="nucleotide sequence ID" value="NZ_CP071793.1"/>
</dbReference>